<evidence type="ECO:0000256" key="2">
    <source>
        <dbReference type="ARBA" id="ARBA00022737"/>
    </source>
</evidence>
<dbReference type="Proteomes" id="UP000789570">
    <property type="component" value="Unassembled WGS sequence"/>
</dbReference>
<dbReference type="Gene3D" id="2.120.10.80">
    <property type="entry name" value="Kelch-type beta propeller"/>
    <property type="match status" value="1"/>
</dbReference>
<feature type="domain" description="Attractin/MKLN-like beta-propeller" evidence="5">
    <location>
        <begin position="65"/>
        <end position="286"/>
    </location>
</feature>
<keyword evidence="4" id="KW-0732">Signal</keyword>
<evidence type="ECO:0000256" key="4">
    <source>
        <dbReference type="SAM" id="SignalP"/>
    </source>
</evidence>
<gene>
    <name evidence="6" type="ORF">FCALED_LOCUS10423</name>
</gene>
<reference evidence="6" key="1">
    <citation type="submission" date="2021-06" db="EMBL/GenBank/DDBJ databases">
        <authorList>
            <person name="Kallberg Y."/>
            <person name="Tangrot J."/>
            <person name="Rosling A."/>
        </authorList>
    </citation>
    <scope>NUCLEOTIDE SEQUENCE</scope>
    <source>
        <strain evidence="6">UK204</strain>
    </source>
</reference>
<dbReference type="InterPro" id="IPR056737">
    <property type="entry name" value="Beta-prop_ATRN-MKLN-like"/>
</dbReference>
<comment type="caution">
    <text evidence="6">The sequence shown here is derived from an EMBL/GenBank/DDBJ whole genome shotgun (WGS) entry which is preliminary data.</text>
</comment>
<accession>A0A9N9DGP1</accession>
<dbReference type="PANTHER" id="PTHR46228">
    <property type="entry name" value="KELCH DOMAIN-CONTAINING PROTEIN"/>
    <property type="match status" value="1"/>
</dbReference>
<feature type="transmembrane region" description="Helical" evidence="3">
    <location>
        <begin position="314"/>
        <end position="334"/>
    </location>
</feature>
<dbReference type="EMBL" id="CAJVPQ010003825">
    <property type="protein sequence ID" value="CAG8638173.1"/>
    <property type="molecule type" value="Genomic_DNA"/>
</dbReference>
<keyword evidence="3" id="KW-1133">Transmembrane helix</keyword>
<dbReference type="SUPFAM" id="SSF117281">
    <property type="entry name" value="Kelch motif"/>
    <property type="match status" value="1"/>
</dbReference>
<name>A0A9N9DGP1_9GLOM</name>
<feature type="chain" id="PRO_5040290661" evidence="4">
    <location>
        <begin position="24"/>
        <end position="361"/>
    </location>
</feature>
<protein>
    <submittedName>
        <fullName evidence="6">8495_t:CDS:1</fullName>
    </submittedName>
</protein>
<dbReference type="OrthoDB" id="2307419at2759"/>
<evidence type="ECO:0000256" key="1">
    <source>
        <dbReference type="ARBA" id="ARBA00022441"/>
    </source>
</evidence>
<evidence type="ECO:0000313" key="7">
    <source>
        <dbReference type="Proteomes" id="UP000789570"/>
    </source>
</evidence>
<sequence>MSRNYLIFNIIWLIIQRLIEVNCEIKPQRRIHHSATYINNKLYILGGQDIDETDVDGVDNKTLILYGGRSFQTNVNMNLVYMFDTESESWKTTAENYTHKRSLSGLINSNGKMYLFGGRFDYGRIVNDILIFDTVNTSWRNVTDSSAPAPRINYGAVLLPNQTIIYLGGMNANNGSYSLREVYLYDTNNDHWDVKLSTGSIPSNRHGFSAVLGLNGQQIIIFGGRNEKLNEFDPSNSLYTLNINSLQWNIPNVSGKIPKSRHNHKANVFRKYMVISFGTNYDQKDESDILLLDINDNNKFKWTSLKHNNNKLEILLIIGSIIVIIVTVASIGIYKYKKRKETQYEIDVDRVPLDDLSFLGN</sequence>
<evidence type="ECO:0000313" key="6">
    <source>
        <dbReference type="EMBL" id="CAG8638173.1"/>
    </source>
</evidence>
<keyword evidence="3" id="KW-0812">Transmembrane</keyword>
<dbReference type="Pfam" id="PF24981">
    <property type="entry name" value="Beta-prop_ATRN-LZTR1"/>
    <property type="match status" value="1"/>
</dbReference>
<dbReference type="InterPro" id="IPR015915">
    <property type="entry name" value="Kelch-typ_b-propeller"/>
</dbReference>
<dbReference type="SMART" id="SM00612">
    <property type="entry name" value="Kelch"/>
    <property type="match status" value="2"/>
</dbReference>
<evidence type="ECO:0000256" key="3">
    <source>
        <dbReference type="SAM" id="Phobius"/>
    </source>
</evidence>
<organism evidence="6 7">
    <name type="scientific">Funneliformis caledonium</name>
    <dbReference type="NCBI Taxonomy" id="1117310"/>
    <lineage>
        <taxon>Eukaryota</taxon>
        <taxon>Fungi</taxon>
        <taxon>Fungi incertae sedis</taxon>
        <taxon>Mucoromycota</taxon>
        <taxon>Glomeromycotina</taxon>
        <taxon>Glomeromycetes</taxon>
        <taxon>Glomerales</taxon>
        <taxon>Glomeraceae</taxon>
        <taxon>Funneliformis</taxon>
    </lineage>
</organism>
<keyword evidence="2" id="KW-0677">Repeat</keyword>
<dbReference type="PANTHER" id="PTHR46228:SF2">
    <property type="entry name" value="KELCH REPEAT PROTEIN (AFU_ORTHOLOGUE AFUA_4G14350)"/>
    <property type="match status" value="1"/>
</dbReference>
<dbReference type="InterPro" id="IPR006652">
    <property type="entry name" value="Kelch_1"/>
</dbReference>
<dbReference type="AlphaFoldDB" id="A0A9N9DGP1"/>
<keyword evidence="7" id="KW-1185">Reference proteome</keyword>
<feature type="signal peptide" evidence="4">
    <location>
        <begin position="1"/>
        <end position="23"/>
    </location>
</feature>
<keyword evidence="1" id="KW-0880">Kelch repeat</keyword>
<evidence type="ECO:0000259" key="5">
    <source>
        <dbReference type="Pfam" id="PF24981"/>
    </source>
</evidence>
<keyword evidence="3" id="KW-0472">Membrane</keyword>
<proteinExistence type="predicted"/>